<evidence type="ECO:0008006" key="4">
    <source>
        <dbReference type="Google" id="ProtNLM"/>
    </source>
</evidence>
<comment type="caution">
    <text evidence="2">The sequence shown here is derived from an EMBL/GenBank/DDBJ whole genome shotgun (WGS) entry which is preliminary data.</text>
</comment>
<gene>
    <name evidence="2" type="ORF">AWE51_09755</name>
</gene>
<evidence type="ECO:0000313" key="3">
    <source>
        <dbReference type="Proteomes" id="UP000076715"/>
    </source>
</evidence>
<evidence type="ECO:0000313" key="2">
    <source>
        <dbReference type="EMBL" id="KZS39918.1"/>
    </source>
</evidence>
<feature type="signal peptide" evidence="1">
    <location>
        <begin position="1"/>
        <end position="28"/>
    </location>
</feature>
<proteinExistence type="predicted"/>
<dbReference type="Proteomes" id="UP000076715">
    <property type="component" value="Unassembled WGS sequence"/>
</dbReference>
<keyword evidence="3" id="KW-1185">Reference proteome</keyword>
<feature type="chain" id="PRO_5007841482" description="Outer membrane protein beta-barrel domain-containing protein" evidence="1">
    <location>
        <begin position="29"/>
        <end position="174"/>
    </location>
</feature>
<sequence length="174" mass="18808">MNYKQKFSGIFFITGLLFISLTTASVKAQNTIGGHFGVVQPIITFQDGETIDGFDPHAIGFPIGITVRKSEKFAFDAEFVPFIASAENGAGENVSAVRELLVHPGLLWGIGNKLTFGNRLAFELGSGRYGFTPLLNRGFTLGKANVFAELVLPVRFGNDQEVSFTAALHFGIGF</sequence>
<name>A0A162ZMT4_9FLAO</name>
<dbReference type="RefSeq" id="WP_066315945.1">
    <property type="nucleotide sequence ID" value="NZ_LQRT01000024.1"/>
</dbReference>
<dbReference type="EMBL" id="LQRT01000024">
    <property type="protein sequence ID" value="KZS39918.1"/>
    <property type="molecule type" value="Genomic_DNA"/>
</dbReference>
<keyword evidence="1" id="KW-0732">Signal</keyword>
<accession>A0A162ZMT4</accession>
<protein>
    <recommendedName>
        <fullName evidence="4">Outer membrane protein beta-barrel domain-containing protein</fullName>
    </recommendedName>
</protein>
<organism evidence="2 3">
    <name type="scientific">Aquimarina aggregata</name>
    <dbReference type="NCBI Taxonomy" id="1642818"/>
    <lineage>
        <taxon>Bacteria</taxon>
        <taxon>Pseudomonadati</taxon>
        <taxon>Bacteroidota</taxon>
        <taxon>Flavobacteriia</taxon>
        <taxon>Flavobacteriales</taxon>
        <taxon>Flavobacteriaceae</taxon>
        <taxon>Aquimarina</taxon>
    </lineage>
</organism>
<reference evidence="2 3" key="1">
    <citation type="submission" date="2016-01" db="EMBL/GenBank/DDBJ databases">
        <title>The draft genome sequence of Aquimarina sp. RZW4-3-2.</title>
        <authorList>
            <person name="Wang Y."/>
        </authorList>
    </citation>
    <scope>NUCLEOTIDE SEQUENCE [LARGE SCALE GENOMIC DNA]</scope>
    <source>
        <strain evidence="2 3">RZW4-3-2</strain>
    </source>
</reference>
<evidence type="ECO:0000256" key="1">
    <source>
        <dbReference type="SAM" id="SignalP"/>
    </source>
</evidence>
<dbReference type="OrthoDB" id="662468at2"/>
<dbReference type="AlphaFoldDB" id="A0A162ZMT4"/>